<evidence type="ECO:0000313" key="5">
    <source>
        <dbReference type="EMBL" id="AWC68010.1"/>
    </source>
</evidence>
<gene>
    <name evidence="5" type="primary">OBP30</name>
</gene>
<dbReference type="InterPro" id="IPR052295">
    <property type="entry name" value="Odorant-binding_protein"/>
</dbReference>
<dbReference type="PANTHER" id="PTHR21066">
    <property type="entry name" value="ODORANT-BINDING PROTEIN 59A-RELATED"/>
    <property type="match status" value="1"/>
</dbReference>
<dbReference type="PANTHER" id="PTHR21066:SF9">
    <property type="entry name" value="ODORANT-BINDING PROTEIN 59A"/>
    <property type="match status" value="1"/>
</dbReference>
<accession>A0A343WGY6</accession>
<evidence type="ECO:0000256" key="3">
    <source>
        <dbReference type="ARBA" id="ARBA00022525"/>
    </source>
</evidence>
<evidence type="ECO:0000256" key="2">
    <source>
        <dbReference type="ARBA" id="ARBA00008098"/>
    </source>
</evidence>
<dbReference type="Pfam" id="PF01395">
    <property type="entry name" value="PBP_GOBP"/>
    <property type="match status" value="1"/>
</dbReference>
<dbReference type="SUPFAM" id="SSF47565">
    <property type="entry name" value="Insect pheromone/odorant-binding proteins"/>
    <property type="match status" value="1"/>
</dbReference>
<protein>
    <submittedName>
        <fullName evidence="5">Odorant-binding protein 30</fullName>
    </submittedName>
</protein>
<comment type="similarity">
    <text evidence="2">Belongs to the PBP/GOBP family.</text>
</comment>
<reference evidence="5" key="1">
    <citation type="submission" date="2017-07" db="EMBL/GenBank/DDBJ databases">
        <authorList>
            <person name="Sun Z.S."/>
            <person name="Albrecht U."/>
            <person name="Echele G."/>
            <person name="Lee C.C."/>
        </authorList>
    </citation>
    <scope>NUCLEOTIDE SEQUENCE</scope>
</reference>
<feature type="signal peptide" evidence="4">
    <location>
        <begin position="1"/>
        <end position="18"/>
    </location>
</feature>
<evidence type="ECO:0000256" key="1">
    <source>
        <dbReference type="ARBA" id="ARBA00004613"/>
    </source>
</evidence>
<dbReference type="GO" id="GO:0005549">
    <property type="term" value="F:odorant binding"/>
    <property type="evidence" value="ECO:0007669"/>
    <property type="project" value="InterPro"/>
</dbReference>
<dbReference type="EMBL" id="MF417523">
    <property type="protein sequence ID" value="AWC68010.1"/>
    <property type="molecule type" value="mRNA"/>
</dbReference>
<keyword evidence="3" id="KW-0964">Secreted</keyword>
<dbReference type="AlphaFoldDB" id="A0A343WGY6"/>
<proteinExistence type="evidence at transcript level"/>
<dbReference type="GO" id="GO:0005576">
    <property type="term" value="C:extracellular region"/>
    <property type="evidence" value="ECO:0007669"/>
    <property type="project" value="UniProtKB-SubCell"/>
</dbReference>
<dbReference type="Gene3D" id="1.10.238.270">
    <property type="match status" value="1"/>
</dbReference>
<comment type="subcellular location">
    <subcellularLocation>
        <location evidence="1">Secreted</location>
    </subcellularLocation>
</comment>
<organism evidence="5">
    <name type="scientific">Matsumurasca onukii</name>
    <name type="common">Tea green leafhopper</name>
    <name type="synonym">Empoasca onukii</name>
    <dbReference type="NCBI Taxonomy" id="2912585"/>
    <lineage>
        <taxon>Eukaryota</taxon>
        <taxon>Metazoa</taxon>
        <taxon>Ecdysozoa</taxon>
        <taxon>Arthropoda</taxon>
        <taxon>Hexapoda</taxon>
        <taxon>Insecta</taxon>
        <taxon>Pterygota</taxon>
        <taxon>Neoptera</taxon>
        <taxon>Paraneoptera</taxon>
        <taxon>Hemiptera</taxon>
        <taxon>Auchenorrhyncha</taxon>
        <taxon>Membracoidea</taxon>
        <taxon>Cicadellidae</taxon>
        <taxon>Typhlocybinae</taxon>
        <taxon>Empoascini</taxon>
        <taxon>Matsumurasca</taxon>
    </lineage>
</organism>
<dbReference type="InterPro" id="IPR006170">
    <property type="entry name" value="PBP/GOBP"/>
</dbReference>
<keyword evidence="4" id="KW-0732">Signal</keyword>
<feature type="chain" id="PRO_5016914259" evidence="4">
    <location>
        <begin position="19"/>
        <end position="181"/>
    </location>
</feature>
<evidence type="ECO:0000256" key="4">
    <source>
        <dbReference type="SAM" id="SignalP"/>
    </source>
</evidence>
<name>A0A343WGY6_MATON</name>
<sequence length="181" mass="19889">MMWLRTLLALGALSTTLAEDQCEPQPGGVLMECCKLGDLLFPPSIDSSATSCRKKLPPLNPSNWTQSAKNAHACLVECIFAEEGILTQEKKVDKEVAVKYFTSSNSSLTSMVKTAVEKCIQSYEADVDQTLHCKSGAGELKDCFLLEYFLDCPSASYNPSPKCDEFKSKVKKCPGMRSSQR</sequence>
<dbReference type="InterPro" id="IPR036728">
    <property type="entry name" value="PBP_GOBP_sf"/>
</dbReference>